<evidence type="ECO:0000313" key="2">
    <source>
        <dbReference type="EMBL" id="PTP13289.1"/>
    </source>
</evidence>
<dbReference type="Proteomes" id="UP000244197">
    <property type="component" value="Unassembled WGS sequence"/>
</dbReference>
<feature type="region of interest" description="Disordered" evidence="1">
    <location>
        <begin position="1"/>
        <end position="25"/>
    </location>
</feature>
<accession>A0A2T5E1T6</accession>
<dbReference type="AlphaFoldDB" id="A0A2T5E1T6"/>
<sequence>MKKFKKTFEDNKGKKSTRKGRNKGDLGNCEGFLPSCQHGMGQKCFRPVALRRSCPKPILVT</sequence>
<feature type="compositionally biased region" description="Basic and acidic residues" evidence="1">
    <location>
        <begin position="1"/>
        <end position="13"/>
    </location>
</feature>
<dbReference type="EMBL" id="PIFK01000149">
    <property type="protein sequence ID" value="PTP13289.1"/>
    <property type="molecule type" value="Genomic_DNA"/>
</dbReference>
<evidence type="ECO:0000313" key="3">
    <source>
        <dbReference type="Proteomes" id="UP000244197"/>
    </source>
</evidence>
<name>A0A2T5E1T6_VIBSP</name>
<organism evidence="2 3">
    <name type="scientific">Vibrio splendidus</name>
    <dbReference type="NCBI Taxonomy" id="29497"/>
    <lineage>
        <taxon>Bacteria</taxon>
        <taxon>Pseudomonadati</taxon>
        <taxon>Pseudomonadota</taxon>
        <taxon>Gammaproteobacteria</taxon>
        <taxon>Vibrionales</taxon>
        <taxon>Vibrionaceae</taxon>
        <taxon>Vibrio</taxon>
    </lineage>
</organism>
<gene>
    <name evidence="2" type="ORF">CWO07_26445</name>
</gene>
<evidence type="ECO:0000256" key="1">
    <source>
        <dbReference type="SAM" id="MobiDB-lite"/>
    </source>
</evidence>
<reference evidence="2 3" key="1">
    <citation type="submission" date="2017-11" db="EMBL/GenBank/DDBJ databases">
        <title>Population delineation of vibrios coincides with oyster pathogenicity.</title>
        <authorList>
            <person name="Bruto M."/>
            <person name="Labreuche Y."/>
            <person name="James A."/>
            <person name="Piel D."/>
            <person name="Chenivesse S."/>
            <person name="Petton B."/>
            <person name="Polz M.F."/>
            <person name="Le Roux F."/>
        </authorList>
    </citation>
    <scope>NUCLEOTIDE SEQUENCE [LARGE SCALE GENOMIC DNA]</scope>
    <source>
        <strain evidence="2 3">FF_144</strain>
    </source>
</reference>
<proteinExistence type="predicted"/>
<protein>
    <submittedName>
        <fullName evidence="2">Uncharacterized protein</fullName>
    </submittedName>
</protein>
<comment type="caution">
    <text evidence="2">The sequence shown here is derived from an EMBL/GenBank/DDBJ whole genome shotgun (WGS) entry which is preliminary data.</text>
</comment>